<dbReference type="SUPFAM" id="SSF51735">
    <property type="entry name" value="NAD(P)-binding Rossmann-fold domains"/>
    <property type="match status" value="1"/>
</dbReference>
<dbReference type="AlphaFoldDB" id="A0A0C3ALN5"/>
<gene>
    <name evidence="2" type="ORF">M408DRAFT_81264</name>
</gene>
<reference evidence="2 3" key="1">
    <citation type="submission" date="2014-04" db="EMBL/GenBank/DDBJ databases">
        <authorList>
            <consortium name="DOE Joint Genome Institute"/>
            <person name="Kuo A."/>
            <person name="Zuccaro A."/>
            <person name="Kohler A."/>
            <person name="Nagy L.G."/>
            <person name="Floudas D."/>
            <person name="Copeland A."/>
            <person name="Barry K.W."/>
            <person name="Cichocki N."/>
            <person name="Veneault-Fourrey C."/>
            <person name="LaButti K."/>
            <person name="Lindquist E.A."/>
            <person name="Lipzen A."/>
            <person name="Lundell T."/>
            <person name="Morin E."/>
            <person name="Murat C."/>
            <person name="Sun H."/>
            <person name="Tunlid A."/>
            <person name="Henrissat B."/>
            <person name="Grigoriev I.V."/>
            <person name="Hibbett D.S."/>
            <person name="Martin F."/>
            <person name="Nordberg H.P."/>
            <person name="Cantor M.N."/>
            <person name="Hua S.X."/>
        </authorList>
    </citation>
    <scope>NUCLEOTIDE SEQUENCE [LARGE SCALE GENOMIC DNA]</scope>
    <source>
        <strain evidence="2 3">MAFF 305830</strain>
    </source>
</reference>
<name>A0A0C3ALN5_SERVB</name>
<dbReference type="PANTHER" id="PTHR47534:SF3">
    <property type="entry name" value="ALCOHOL DEHYDROGENASE-LIKE C-TERMINAL DOMAIN-CONTAINING PROTEIN"/>
    <property type="match status" value="1"/>
</dbReference>
<protein>
    <recommendedName>
        <fullName evidence="4">NAD(P)-binding protein</fullName>
    </recommendedName>
</protein>
<evidence type="ECO:0000313" key="2">
    <source>
        <dbReference type="EMBL" id="KIM20954.1"/>
    </source>
</evidence>
<proteinExistence type="predicted"/>
<dbReference type="InterPro" id="IPR036291">
    <property type="entry name" value="NAD(P)-bd_dom_sf"/>
</dbReference>
<dbReference type="GO" id="GO:0016491">
    <property type="term" value="F:oxidoreductase activity"/>
    <property type="evidence" value="ECO:0007669"/>
    <property type="project" value="UniProtKB-KW"/>
</dbReference>
<accession>A0A0C3ALN5</accession>
<dbReference type="OrthoDB" id="2898509at2759"/>
<keyword evidence="3" id="KW-1185">Reference proteome</keyword>
<evidence type="ECO:0008006" key="4">
    <source>
        <dbReference type="Google" id="ProtNLM"/>
    </source>
</evidence>
<keyword evidence="1" id="KW-0560">Oxidoreductase</keyword>
<dbReference type="InterPro" id="IPR052228">
    <property type="entry name" value="Sec_Metab_Biosynth_Oxidored"/>
</dbReference>
<dbReference type="InterPro" id="IPR002347">
    <property type="entry name" value="SDR_fam"/>
</dbReference>
<sequence length="319" mass="34864">MSKWLTAFLPAKAAVPPSRASNEQFKPATRPVGVFLGGTSGIGQAMAEQLAKQTNGQAQIVLLGRNEDAADKIIASLPRTPDGTPTEQESKYSFVKVDATSMAQVREVTTKLTNELDKINFLVLSSGFLSMKGRDETSEGIDRKMACNFYARFRVAYDLAPLVEKAAERGERTGVMSILSAGKGGQVDLNDLGLVKGFSLKAAHDHATTCTDAAFEEFATRYPKVPFMHIFPGTVLTPMATTLPGSSLLVPILRPLMISAEDCSQIMWRRMWSPEGIWKSGAHQLDHHGEEVEHNRFVTPEVKKAVWEHAIQMTGGESK</sequence>
<dbReference type="Pfam" id="PF00106">
    <property type="entry name" value="adh_short"/>
    <property type="match status" value="1"/>
</dbReference>
<dbReference type="Gene3D" id="3.40.50.720">
    <property type="entry name" value="NAD(P)-binding Rossmann-like Domain"/>
    <property type="match status" value="1"/>
</dbReference>
<evidence type="ECO:0000313" key="3">
    <source>
        <dbReference type="Proteomes" id="UP000054097"/>
    </source>
</evidence>
<dbReference type="PANTHER" id="PTHR47534">
    <property type="entry name" value="YALI0E05731P"/>
    <property type="match status" value="1"/>
</dbReference>
<reference evidence="3" key="2">
    <citation type="submission" date="2015-01" db="EMBL/GenBank/DDBJ databases">
        <title>Evolutionary Origins and Diversification of the Mycorrhizal Mutualists.</title>
        <authorList>
            <consortium name="DOE Joint Genome Institute"/>
            <consortium name="Mycorrhizal Genomics Consortium"/>
            <person name="Kohler A."/>
            <person name="Kuo A."/>
            <person name="Nagy L.G."/>
            <person name="Floudas D."/>
            <person name="Copeland A."/>
            <person name="Barry K.W."/>
            <person name="Cichocki N."/>
            <person name="Veneault-Fourrey C."/>
            <person name="LaButti K."/>
            <person name="Lindquist E.A."/>
            <person name="Lipzen A."/>
            <person name="Lundell T."/>
            <person name="Morin E."/>
            <person name="Murat C."/>
            <person name="Riley R."/>
            <person name="Ohm R."/>
            <person name="Sun H."/>
            <person name="Tunlid A."/>
            <person name="Henrissat B."/>
            <person name="Grigoriev I.V."/>
            <person name="Hibbett D.S."/>
            <person name="Martin F."/>
        </authorList>
    </citation>
    <scope>NUCLEOTIDE SEQUENCE [LARGE SCALE GENOMIC DNA]</scope>
    <source>
        <strain evidence="3">MAFF 305830</strain>
    </source>
</reference>
<dbReference type="EMBL" id="KN824399">
    <property type="protein sequence ID" value="KIM20954.1"/>
    <property type="molecule type" value="Genomic_DNA"/>
</dbReference>
<evidence type="ECO:0000256" key="1">
    <source>
        <dbReference type="ARBA" id="ARBA00023002"/>
    </source>
</evidence>
<dbReference type="Proteomes" id="UP000054097">
    <property type="component" value="Unassembled WGS sequence"/>
</dbReference>
<organism evidence="2 3">
    <name type="scientific">Serendipita vermifera MAFF 305830</name>
    <dbReference type="NCBI Taxonomy" id="933852"/>
    <lineage>
        <taxon>Eukaryota</taxon>
        <taxon>Fungi</taxon>
        <taxon>Dikarya</taxon>
        <taxon>Basidiomycota</taxon>
        <taxon>Agaricomycotina</taxon>
        <taxon>Agaricomycetes</taxon>
        <taxon>Sebacinales</taxon>
        <taxon>Serendipitaceae</taxon>
        <taxon>Serendipita</taxon>
    </lineage>
</organism>